<evidence type="ECO:0000256" key="3">
    <source>
        <dbReference type="RuleBase" id="RU004508"/>
    </source>
</evidence>
<dbReference type="Gene3D" id="3.40.640.10">
    <property type="entry name" value="Type I PLP-dependent aspartate aminotransferase-like (Major domain)"/>
    <property type="match status" value="1"/>
</dbReference>
<organism evidence="4 5">
    <name type="scientific">Neorhodopirellula lusitana</name>
    <dbReference type="NCBI Taxonomy" id="445327"/>
    <lineage>
        <taxon>Bacteria</taxon>
        <taxon>Pseudomonadati</taxon>
        <taxon>Planctomycetota</taxon>
        <taxon>Planctomycetia</taxon>
        <taxon>Pirellulales</taxon>
        <taxon>Pirellulaceae</taxon>
        <taxon>Neorhodopirellula</taxon>
    </lineage>
</organism>
<dbReference type="Gene3D" id="3.90.1150.10">
    <property type="entry name" value="Aspartate Aminotransferase, domain 1"/>
    <property type="match status" value="1"/>
</dbReference>
<evidence type="ECO:0000313" key="4">
    <source>
        <dbReference type="EMBL" id="SMP48459.1"/>
    </source>
</evidence>
<comment type="caution">
    <text evidence="4">The sequence shown here is derived from an EMBL/GenBank/DDBJ whole genome shotgun (WGS) entry which is preliminary data.</text>
</comment>
<dbReference type="RefSeq" id="WP_283431739.1">
    <property type="nucleotide sequence ID" value="NZ_FXUG01000002.1"/>
</dbReference>
<dbReference type="InterPro" id="IPR015421">
    <property type="entry name" value="PyrdxlP-dep_Trfase_major"/>
</dbReference>
<comment type="similarity">
    <text evidence="2 3">Belongs to the DegT/DnrJ/EryC1 family.</text>
</comment>
<dbReference type="InterPro" id="IPR015424">
    <property type="entry name" value="PyrdxlP-dep_Trfase"/>
</dbReference>
<dbReference type="PANTHER" id="PTHR30244:SF36">
    <property type="entry name" value="3-OXO-GLUCOSE-6-PHOSPHATE:GLUTAMATE AMINOTRANSFERASE"/>
    <property type="match status" value="1"/>
</dbReference>
<keyword evidence="1 3" id="KW-0663">Pyridoxal phosphate</keyword>
<dbReference type="SUPFAM" id="SSF53383">
    <property type="entry name" value="PLP-dependent transferases"/>
    <property type="match status" value="1"/>
</dbReference>
<protein>
    <submittedName>
        <fullName evidence="4">dTDP-4-amino-4,6-dideoxygalactose transaminase</fullName>
    </submittedName>
</protein>
<proteinExistence type="inferred from homology"/>
<reference evidence="4 5" key="1">
    <citation type="submission" date="2017-05" db="EMBL/GenBank/DDBJ databases">
        <authorList>
            <person name="Varghese N."/>
            <person name="Submissions S."/>
        </authorList>
    </citation>
    <scope>NUCLEOTIDE SEQUENCE [LARGE SCALE GENOMIC DNA]</scope>
    <source>
        <strain evidence="4 5">DSM 25457</strain>
    </source>
</reference>
<dbReference type="PANTHER" id="PTHR30244">
    <property type="entry name" value="TRANSAMINASE"/>
    <property type="match status" value="1"/>
</dbReference>
<dbReference type="Proteomes" id="UP001158067">
    <property type="component" value="Unassembled WGS sequence"/>
</dbReference>
<accession>A0ABY1PVS1</accession>
<dbReference type="EMBL" id="FXUG01000002">
    <property type="protein sequence ID" value="SMP48459.1"/>
    <property type="molecule type" value="Genomic_DNA"/>
</dbReference>
<evidence type="ECO:0000256" key="1">
    <source>
        <dbReference type="ARBA" id="ARBA00022898"/>
    </source>
</evidence>
<dbReference type="InterPro" id="IPR015422">
    <property type="entry name" value="PyrdxlP-dep_Trfase_small"/>
</dbReference>
<dbReference type="InterPro" id="IPR000653">
    <property type="entry name" value="DegT/StrS_aminotransferase"/>
</dbReference>
<gene>
    <name evidence="4" type="ORF">SAMN06265222_102430</name>
</gene>
<evidence type="ECO:0000256" key="2">
    <source>
        <dbReference type="ARBA" id="ARBA00037999"/>
    </source>
</evidence>
<evidence type="ECO:0000313" key="5">
    <source>
        <dbReference type="Proteomes" id="UP001158067"/>
    </source>
</evidence>
<sequence length="373" mass="40195">MDFLDRDEHGWPVWPPTDSAIMESLMQVWKSGDWGRYHSDIARQCCDAIASWWQSAPSGLSDLASANVRLCSSGTMAVELALRGVGVQGGDEVVLCAYDYPGNLRCIELLSAKPVLVDVQDDGVTMCVGSLRKVTGDPIKAVVVSHLYGQLANTKAIRQVCDERGWALIEDACQVPGAGTVDEGQFTPVGEFADAVTLSFGGSKPLTAGCGGAVMTRDGAIASRIRAYADRPSDTPAMSPLQCAALLPQLARLDEMNRRRSKVVGQLQELDWASVGGFALSGTDASVRSCHYKFAIQVADPGQRSELLRRFESIGLPVGEGFRSADRMSPRRARQPVPLPLARRLAEQVLLIDHRVLLADDLVERLGSCGIGK</sequence>
<keyword evidence="5" id="KW-1185">Reference proteome</keyword>
<dbReference type="Pfam" id="PF01041">
    <property type="entry name" value="DegT_DnrJ_EryC1"/>
    <property type="match status" value="1"/>
</dbReference>
<name>A0ABY1PVS1_9BACT</name>